<accession>A0A5J4SG51</accession>
<organism evidence="1">
    <name type="scientific">termite gut metagenome</name>
    <dbReference type="NCBI Taxonomy" id="433724"/>
    <lineage>
        <taxon>unclassified sequences</taxon>
        <taxon>metagenomes</taxon>
        <taxon>organismal metagenomes</taxon>
    </lineage>
</organism>
<dbReference type="AlphaFoldDB" id="A0A5J4SG51"/>
<gene>
    <name evidence="1" type="ORF">EZS27_007268</name>
</gene>
<evidence type="ECO:0000313" key="1">
    <source>
        <dbReference type="EMBL" id="KAA6345154.1"/>
    </source>
</evidence>
<protein>
    <recommendedName>
        <fullName evidence="2">Virulence factor</fullName>
    </recommendedName>
</protein>
<comment type="caution">
    <text evidence="1">The sequence shown here is derived from an EMBL/GenBank/DDBJ whole genome shotgun (WGS) entry which is preliminary data.</text>
</comment>
<dbReference type="InterPro" id="IPR017030">
    <property type="entry name" value="Vir_effector_SfrC"/>
</dbReference>
<name>A0A5J4SG51_9ZZZZ</name>
<sequence length="946" mass="110536">MKIDIEKQLELIEQILDWTNKYKEAALPIMNTFKTYRRRLNKIKYALEENCSAAAYGESQVGKSYLISSLLASRNKPLSISIGDEEYSFIDDINPSGGSNTKRESTGIITRFTINSENSKMKEYIKIRTLSIVDIILFLSDSYYKDIKIDTEKSLSSNRINELLEDLLNKNVDISYKQYDITEDDIIDIQEYFRLSIGNQASSVIHSDFFPKLSNTIKHIRVENWKGIFALLWNENDEISNLFSLLINEYSKIGFVSEAYIPFDAVLRERHTLLDINWIDTIFEDKKEVTPNEFTTVYDLKGDILCKNFSKAYLSVLTAELFFILPEEKLENEERSFLKQLDLLDFPGARRRESIHEENIGVELAKILKRGKVSYLFNKYSSCLRVNTLLFCQHNDQNNESEIGETINKWIVDNIGKTPEERSKHILNTNKTSPLLLIATKFNIELKWTNEKADKKELLTKRWEDRFEKLKEEVIKTNTYKWFDNWIIPQNDTTKMNSHFFRNIYLLRDFFWSRDQHIYEGYKEGVSGEIREILPLDYKDYRTDLRCSFLNYPFVKEHFSNPQLAWEESATLNKDGSTPIIRSLNKIAPKLDEARRIKYQEEIISIKDSILNIIEEFYIPDDPQLKIESVKRVSGELRRSLDFSFGKNPSTFGNIVNSLMIKPTDIRDIISKILKNYTEAPQEISVINIIRAKAGINPKASYEENKELLCKYYHSDYDSIKRDLAKENITIEDVIKNTTEILTTKADIIVSRIVEYWENHLSKISIREISEYVYPADNIIIMLRNLFDILEVKQIILDKVESYLENYDIDFVPNVIADSISLLLNDFSSSLGYSFMKEKDITEIRNRSKDFQFDINIDNKKSIEVSGSLSEIFLALDKSADILKKQNINENDVRILREIPLYDNFWNWENYLQMGLIFASEIPNCNPEANAVIGHIIDENKKLQFC</sequence>
<proteinExistence type="predicted"/>
<reference evidence="1" key="1">
    <citation type="submission" date="2019-03" db="EMBL/GenBank/DDBJ databases">
        <title>Single cell metagenomics reveals metabolic interactions within the superorganism composed of flagellate Streblomastix strix and complex community of Bacteroidetes bacteria on its surface.</title>
        <authorList>
            <person name="Treitli S.C."/>
            <person name="Kolisko M."/>
            <person name="Husnik F."/>
            <person name="Keeling P."/>
            <person name="Hampl V."/>
        </authorList>
    </citation>
    <scope>NUCLEOTIDE SEQUENCE</scope>
    <source>
        <strain evidence="1">STM</strain>
    </source>
</reference>
<dbReference type="Pfam" id="PF10139">
    <property type="entry name" value="Virul_Fac"/>
    <property type="match status" value="1"/>
</dbReference>
<evidence type="ECO:0008006" key="2">
    <source>
        <dbReference type="Google" id="ProtNLM"/>
    </source>
</evidence>
<dbReference type="EMBL" id="SNRY01000183">
    <property type="protein sequence ID" value="KAA6345154.1"/>
    <property type="molecule type" value="Genomic_DNA"/>
</dbReference>